<evidence type="ECO:0000313" key="1">
    <source>
        <dbReference type="EMBL" id="RAH44635.1"/>
    </source>
</evidence>
<sequence length="210" mass="23181">MSNPTPTPIPAHTITTPSPPQTQPCTWPGLSAYSANWACAIKNNQRYLAGALGLPTTANLWDLIHTDTHLAPVLRNFISARGTWFGADGSLRPGQKQTCFHTLMKIVGDPTQHVHFIRPDTPPTWASCTARKKFTAYALLWWTMAVMRARPLLFPGTDLTPGAERVDAFEVFMAARLLNYVYHLQAHCGGLERQARPKKVVPAVDPVRSG</sequence>
<protein>
    <submittedName>
        <fullName evidence="1">Uncharacterized protein</fullName>
    </submittedName>
</protein>
<name>A0ACD1G5Y9_9EURO</name>
<dbReference type="EMBL" id="KZ825352">
    <property type="protein sequence ID" value="RAH44635.1"/>
    <property type="molecule type" value="Genomic_DNA"/>
</dbReference>
<keyword evidence="2" id="KW-1185">Reference proteome</keyword>
<proteinExistence type="predicted"/>
<evidence type="ECO:0000313" key="2">
    <source>
        <dbReference type="Proteomes" id="UP000249057"/>
    </source>
</evidence>
<organism evidence="1 2">
    <name type="scientific">Aspergillus brunneoviolaceus CBS 621.78</name>
    <dbReference type="NCBI Taxonomy" id="1450534"/>
    <lineage>
        <taxon>Eukaryota</taxon>
        <taxon>Fungi</taxon>
        <taxon>Dikarya</taxon>
        <taxon>Ascomycota</taxon>
        <taxon>Pezizomycotina</taxon>
        <taxon>Eurotiomycetes</taxon>
        <taxon>Eurotiomycetidae</taxon>
        <taxon>Eurotiales</taxon>
        <taxon>Aspergillaceae</taxon>
        <taxon>Aspergillus</taxon>
        <taxon>Aspergillus subgen. Circumdati</taxon>
    </lineage>
</organism>
<accession>A0ACD1G5Y9</accession>
<dbReference type="Proteomes" id="UP000249057">
    <property type="component" value="Unassembled WGS sequence"/>
</dbReference>
<reference evidence="1" key="1">
    <citation type="submission" date="2018-02" db="EMBL/GenBank/DDBJ databases">
        <title>The genomes of Aspergillus section Nigri reveals drivers in fungal speciation.</title>
        <authorList>
            <consortium name="DOE Joint Genome Institute"/>
            <person name="Vesth T.C."/>
            <person name="Nybo J."/>
            <person name="Theobald S."/>
            <person name="Brandl J."/>
            <person name="Frisvad J.C."/>
            <person name="Nielsen K.F."/>
            <person name="Lyhne E.K."/>
            <person name="Kogle M.E."/>
            <person name="Kuo A."/>
            <person name="Riley R."/>
            <person name="Clum A."/>
            <person name="Nolan M."/>
            <person name="Lipzen A."/>
            <person name="Salamov A."/>
            <person name="Henrissat B."/>
            <person name="Wiebenga A."/>
            <person name="De vries R.P."/>
            <person name="Grigoriev I.V."/>
            <person name="Mortensen U.H."/>
            <person name="Andersen M.R."/>
            <person name="Baker S.E."/>
        </authorList>
    </citation>
    <scope>NUCLEOTIDE SEQUENCE</scope>
    <source>
        <strain evidence="1">CBS 621.78</strain>
    </source>
</reference>
<gene>
    <name evidence="1" type="ORF">BO95DRAFT_499285</name>
</gene>